<dbReference type="Pfam" id="PF02614">
    <property type="entry name" value="UxaC"/>
    <property type="match status" value="1"/>
</dbReference>
<dbReference type="UniPathway" id="UPA00246"/>
<proteinExistence type="inferred from homology"/>
<protein>
    <recommendedName>
        <fullName evidence="5">Uronate isomerase</fullName>
        <ecNumber evidence="4">5.3.1.12</ecNumber>
    </recommendedName>
</protein>
<dbReference type="Gene3D" id="3.20.20.140">
    <property type="entry name" value="Metal-dependent hydrolases"/>
    <property type="match status" value="1"/>
</dbReference>
<accession>A0A0P0A1W6</accession>
<evidence type="ECO:0000256" key="2">
    <source>
        <dbReference type="ARBA" id="ARBA00004892"/>
    </source>
</evidence>
<evidence type="ECO:0000313" key="8">
    <source>
        <dbReference type="Proteomes" id="UP000064920"/>
    </source>
</evidence>
<dbReference type="GO" id="GO:0042840">
    <property type="term" value="P:D-glucuronate catabolic process"/>
    <property type="evidence" value="ECO:0007669"/>
    <property type="project" value="TreeGrafter"/>
</dbReference>
<evidence type="ECO:0000256" key="4">
    <source>
        <dbReference type="ARBA" id="ARBA00012546"/>
    </source>
</evidence>
<dbReference type="STRING" id="1397108.IMCC12053_256"/>
<keyword evidence="8" id="KW-1185">Reference proteome</keyword>
<comment type="catalytic activity">
    <reaction evidence="1">
        <text>D-glucuronate = D-fructuronate</text>
        <dbReference type="Rhea" id="RHEA:13049"/>
        <dbReference type="ChEBI" id="CHEBI:58720"/>
        <dbReference type="ChEBI" id="CHEBI:59863"/>
        <dbReference type="EC" id="5.3.1.12"/>
    </reaction>
</comment>
<evidence type="ECO:0000256" key="3">
    <source>
        <dbReference type="ARBA" id="ARBA00008397"/>
    </source>
</evidence>
<gene>
    <name evidence="7" type="ORF">IMCC12053_256</name>
</gene>
<dbReference type="GO" id="GO:0008880">
    <property type="term" value="F:glucuronate isomerase activity"/>
    <property type="evidence" value="ECO:0007669"/>
    <property type="project" value="UniProtKB-EC"/>
</dbReference>
<comment type="similarity">
    <text evidence="3">Belongs to the metallo-dependent hydrolases superfamily. Uronate isomerase family.</text>
</comment>
<sequence length="471" mass="53188">MLMALLNDDRLFPVDGRVRDLARDIYAGIKDLPIISPHGHTDPRWFALNENFPDPARLFVTPDHYVFRMYCSQGVDLATLGVPRADGGETEQDPRKIWSVFAEHFYLLRGTPSNMWLTHAFQEVFGLDIPFGPQTATEYYDHIDACLKSDDFRPRALFERFNIEAISTTEMALDDLKYHRMIADGDWNGTVISAYRPDDVVDPDFAGFTDNVLKLGELTREDTASWTGYLNAHRARRAYFKQVGRVTSSDHGHPSARTENLDPAQASELFQTVLSGKGTADERDAFRGQMLTEMAKMSIDDGLTMQIHAGAHRNHSGPVAQMFGRDKGFDIPSQTEFVNNLKPLLQAVGMEKDLRVILFMLDETTQSRELAPLAGVYPALRLGPPWWFFDSYEGMKRFRENVTETAGFYNTVGFNDDTRAFCSIPARHDVARRVDAGYLAELVATGRLGASEAHEVAHDLTYRLVKEAYKL</sequence>
<reference evidence="8" key="1">
    <citation type="submission" date="2015-05" db="EMBL/GenBank/DDBJ databases">
        <authorList>
            <person name="Oh H.-M."/>
            <person name="Yang J.-A."/>
            <person name="Cho J.-C."/>
            <person name="Kang I."/>
        </authorList>
    </citation>
    <scope>NUCLEOTIDE SEQUENCE [LARGE SCALE GENOMIC DNA]</scope>
    <source>
        <strain evidence="8">IMCC 12053</strain>
    </source>
</reference>
<evidence type="ECO:0000313" key="7">
    <source>
        <dbReference type="EMBL" id="ALI54206.1"/>
    </source>
</evidence>
<evidence type="ECO:0000256" key="5">
    <source>
        <dbReference type="ARBA" id="ARBA00020555"/>
    </source>
</evidence>
<dbReference type="AlphaFoldDB" id="A0A0P0A1W6"/>
<dbReference type="Gene3D" id="1.10.2020.10">
    <property type="entry name" value="uronate isomerase, domain 2, chain A"/>
    <property type="match status" value="1"/>
</dbReference>
<comment type="pathway">
    <text evidence="2">Carbohydrate metabolism; pentose and glucuronate interconversion.</text>
</comment>
<dbReference type="EMBL" id="CP012023">
    <property type="protein sequence ID" value="ALI54206.1"/>
    <property type="molecule type" value="Genomic_DNA"/>
</dbReference>
<dbReference type="KEGG" id="cmar:IMCC12053_256"/>
<dbReference type="PATRIC" id="fig|1397108.4.peg.267"/>
<dbReference type="GO" id="GO:0019698">
    <property type="term" value="P:D-galacturonate catabolic process"/>
    <property type="evidence" value="ECO:0007669"/>
    <property type="project" value="TreeGrafter"/>
</dbReference>
<dbReference type="SUPFAM" id="SSF51556">
    <property type="entry name" value="Metallo-dependent hydrolases"/>
    <property type="match status" value="1"/>
</dbReference>
<dbReference type="Proteomes" id="UP000064920">
    <property type="component" value="Chromosome"/>
</dbReference>
<dbReference type="PANTHER" id="PTHR30068:SF4">
    <property type="entry name" value="URONATE ISOMERASE"/>
    <property type="match status" value="1"/>
</dbReference>
<keyword evidence="6 7" id="KW-0413">Isomerase</keyword>
<dbReference type="EC" id="5.3.1.12" evidence="4"/>
<dbReference type="InterPro" id="IPR003766">
    <property type="entry name" value="Uronate_isomerase"/>
</dbReference>
<dbReference type="NCBIfam" id="NF002794">
    <property type="entry name" value="PRK02925.1"/>
    <property type="match status" value="1"/>
</dbReference>
<name>A0A0P0A1W6_9RHOB</name>
<evidence type="ECO:0000256" key="1">
    <source>
        <dbReference type="ARBA" id="ARBA00001165"/>
    </source>
</evidence>
<evidence type="ECO:0000256" key="6">
    <source>
        <dbReference type="ARBA" id="ARBA00023235"/>
    </source>
</evidence>
<organism evidence="7 8">
    <name type="scientific">Celeribacter marinus</name>
    <dbReference type="NCBI Taxonomy" id="1397108"/>
    <lineage>
        <taxon>Bacteria</taxon>
        <taxon>Pseudomonadati</taxon>
        <taxon>Pseudomonadota</taxon>
        <taxon>Alphaproteobacteria</taxon>
        <taxon>Rhodobacterales</taxon>
        <taxon>Roseobacteraceae</taxon>
        <taxon>Celeribacter</taxon>
    </lineage>
</organism>
<dbReference type="InterPro" id="IPR032466">
    <property type="entry name" value="Metal_Hydrolase"/>
</dbReference>
<dbReference type="PANTHER" id="PTHR30068">
    <property type="entry name" value="URONATE ISOMERASE"/>
    <property type="match status" value="1"/>
</dbReference>